<dbReference type="SMART" id="SM00729">
    <property type="entry name" value="Elp3"/>
    <property type="match status" value="1"/>
</dbReference>
<evidence type="ECO:0000256" key="1">
    <source>
        <dbReference type="ARBA" id="ARBA00022723"/>
    </source>
</evidence>
<evidence type="ECO:0000259" key="4">
    <source>
        <dbReference type="PROSITE" id="PS51918"/>
    </source>
</evidence>
<dbReference type="Pfam" id="PF04055">
    <property type="entry name" value="Radical_SAM"/>
    <property type="match status" value="1"/>
</dbReference>
<dbReference type="InterPro" id="IPR007197">
    <property type="entry name" value="rSAM"/>
</dbReference>
<feature type="domain" description="Radical SAM core" evidence="4">
    <location>
        <begin position="62"/>
        <end position="312"/>
    </location>
</feature>
<dbReference type="Proteomes" id="UP000462931">
    <property type="component" value="Unassembled WGS sequence"/>
</dbReference>
<organism evidence="5 6">
    <name type="scientific">Pedobacter puniceum</name>
    <dbReference type="NCBI Taxonomy" id="2666136"/>
    <lineage>
        <taxon>Bacteria</taxon>
        <taxon>Pseudomonadati</taxon>
        <taxon>Bacteroidota</taxon>
        <taxon>Sphingobacteriia</taxon>
        <taxon>Sphingobacteriales</taxon>
        <taxon>Sphingobacteriaceae</taxon>
        <taxon>Pedobacter</taxon>
    </lineage>
</organism>
<evidence type="ECO:0000256" key="2">
    <source>
        <dbReference type="ARBA" id="ARBA00023004"/>
    </source>
</evidence>
<dbReference type="GO" id="GO:0051536">
    <property type="term" value="F:iron-sulfur cluster binding"/>
    <property type="evidence" value="ECO:0007669"/>
    <property type="project" value="UniProtKB-KW"/>
</dbReference>
<dbReference type="EMBL" id="WKJI01000002">
    <property type="protein sequence ID" value="MRX47746.1"/>
    <property type="molecule type" value="Genomic_DNA"/>
</dbReference>
<keyword evidence="2" id="KW-0408">Iron</keyword>
<dbReference type="PANTHER" id="PTHR43432:SF3">
    <property type="entry name" value="SLR0285 PROTEIN"/>
    <property type="match status" value="1"/>
</dbReference>
<keyword evidence="3" id="KW-0411">Iron-sulfur</keyword>
<accession>A0A7K0FP72</accession>
<dbReference type="GO" id="GO:0046872">
    <property type="term" value="F:metal ion binding"/>
    <property type="evidence" value="ECO:0007669"/>
    <property type="project" value="UniProtKB-KW"/>
</dbReference>
<dbReference type="AlphaFoldDB" id="A0A7K0FP72"/>
<dbReference type="RefSeq" id="WP_154287841.1">
    <property type="nucleotide sequence ID" value="NZ_WKJI01000002.1"/>
</dbReference>
<gene>
    <name evidence="5" type="ORF">GJJ64_11125</name>
</gene>
<proteinExistence type="predicted"/>
<dbReference type="SFLD" id="SFLDG01084">
    <property type="entry name" value="Uncharacterised_Radical_SAM_Su"/>
    <property type="match status" value="1"/>
</dbReference>
<dbReference type="InterPro" id="IPR058240">
    <property type="entry name" value="rSAM_sf"/>
</dbReference>
<evidence type="ECO:0000256" key="3">
    <source>
        <dbReference type="ARBA" id="ARBA00023014"/>
    </source>
</evidence>
<dbReference type="InterPro" id="IPR006638">
    <property type="entry name" value="Elp3/MiaA/NifB-like_rSAM"/>
</dbReference>
<protein>
    <submittedName>
        <fullName evidence="5">PA0069 family radical SAM protein</fullName>
    </submittedName>
</protein>
<sequence>MLNNEESYLKGRGAQGNINNKFQNLKYSLEHIEGLDEPFIDEIKTEFIKEYPKKIISESNSPDLSFVASVNPYHGCEHGCIYCYARNSHEYWGFDAGLDFESKIIIKPDAAKLLEQQLNKPNYQPKVILLSGNTDCYQPAERKFKITRSLLEVLLKYKHPVSIITKNNLILRDLDLLQELNKHDLLHVNISITSLNEDLRLKLEPRTVTGKGRLKVVETLAKYDIPVRVMVAPIIPGLNSHEITDIVKAAASHGAQAAAFTIVRLNGAIAHIFTDWIEKAFPDAAQKVLHQIQACHAGKLNDTRWGKRISGDGIEAQAIHQLFNLAVKKYLTGRSMKIQRLDLFRNDFNRQTSLF</sequence>
<reference evidence="5 6" key="1">
    <citation type="submission" date="2019-11" db="EMBL/GenBank/DDBJ databases">
        <authorList>
            <person name="Cheng Q."/>
            <person name="Yang Z."/>
        </authorList>
    </citation>
    <scope>NUCLEOTIDE SEQUENCE [LARGE SCALE GENOMIC DNA]</scope>
    <source>
        <strain evidence="5 6">HX-22-1</strain>
    </source>
</reference>
<evidence type="ECO:0000313" key="5">
    <source>
        <dbReference type="EMBL" id="MRX47746.1"/>
    </source>
</evidence>
<dbReference type="GO" id="GO:0003824">
    <property type="term" value="F:catalytic activity"/>
    <property type="evidence" value="ECO:0007669"/>
    <property type="project" value="InterPro"/>
</dbReference>
<dbReference type="InterPro" id="IPR040086">
    <property type="entry name" value="MJ0683-like"/>
</dbReference>
<evidence type="ECO:0000313" key="6">
    <source>
        <dbReference type="Proteomes" id="UP000462931"/>
    </source>
</evidence>
<dbReference type="PROSITE" id="PS51918">
    <property type="entry name" value="RADICAL_SAM"/>
    <property type="match status" value="1"/>
</dbReference>
<dbReference type="SUPFAM" id="SSF102114">
    <property type="entry name" value="Radical SAM enzymes"/>
    <property type="match status" value="1"/>
</dbReference>
<keyword evidence="1" id="KW-0479">Metal-binding</keyword>
<dbReference type="PANTHER" id="PTHR43432">
    <property type="entry name" value="SLR0285 PROTEIN"/>
    <property type="match status" value="1"/>
</dbReference>
<keyword evidence="6" id="KW-1185">Reference proteome</keyword>
<dbReference type="NCBIfam" id="NF033668">
    <property type="entry name" value="rSAM_PA0069"/>
    <property type="match status" value="1"/>
</dbReference>
<comment type="caution">
    <text evidence="5">The sequence shown here is derived from an EMBL/GenBank/DDBJ whole genome shotgun (WGS) entry which is preliminary data.</text>
</comment>
<dbReference type="SFLD" id="SFLDS00029">
    <property type="entry name" value="Radical_SAM"/>
    <property type="match status" value="1"/>
</dbReference>
<dbReference type="Gene3D" id="3.80.30.30">
    <property type="match status" value="1"/>
</dbReference>
<name>A0A7K0FP72_9SPHI</name>
<dbReference type="CDD" id="cd01335">
    <property type="entry name" value="Radical_SAM"/>
    <property type="match status" value="1"/>
</dbReference>